<keyword evidence="5" id="KW-1185">Reference proteome</keyword>
<name>A0AAD8MBS2_9APIA</name>
<dbReference type="SUPFAM" id="SSF54236">
    <property type="entry name" value="Ubiquitin-like"/>
    <property type="match status" value="1"/>
</dbReference>
<protein>
    <recommendedName>
        <fullName evidence="3">Ubiquitin-like domain-containing protein</fullName>
    </recommendedName>
</protein>
<dbReference type="GO" id="GO:0003729">
    <property type="term" value="F:mRNA binding"/>
    <property type="evidence" value="ECO:0007669"/>
    <property type="project" value="UniProtKB-ARBA"/>
</dbReference>
<evidence type="ECO:0000313" key="4">
    <source>
        <dbReference type="EMBL" id="KAK1366992.1"/>
    </source>
</evidence>
<evidence type="ECO:0000256" key="2">
    <source>
        <dbReference type="ARBA" id="ARBA00022843"/>
    </source>
</evidence>
<organism evidence="4 5">
    <name type="scientific">Heracleum sosnowskyi</name>
    <dbReference type="NCBI Taxonomy" id="360622"/>
    <lineage>
        <taxon>Eukaryota</taxon>
        <taxon>Viridiplantae</taxon>
        <taxon>Streptophyta</taxon>
        <taxon>Embryophyta</taxon>
        <taxon>Tracheophyta</taxon>
        <taxon>Spermatophyta</taxon>
        <taxon>Magnoliopsida</taxon>
        <taxon>eudicotyledons</taxon>
        <taxon>Gunneridae</taxon>
        <taxon>Pentapetalae</taxon>
        <taxon>asterids</taxon>
        <taxon>campanulids</taxon>
        <taxon>Apiales</taxon>
        <taxon>Apiaceae</taxon>
        <taxon>Apioideae</taxon>
        <taxon>apioid superclade</taxon>
        <taxon>Tordylieae</taxon>
        <taxon>Tordyliinae</taxon>
        <taxon>Heracleum</taxon>
    </lineage>
</organism>
<feature type="domain" description="Ubiquitin-like" evidence="3">
    <location>
        <begin position="122"/>
        <end position="148"/>
    </location>
</feature>
<dbReference type="Proteomes" id="UP001237642">
    <property type="component" value="Unassembled WGS sequence"/>
</dbReference>
<gene>
    <name evidence="4" type="ORF">POM88_042553</name>
</gene>
<dbReference type="InterPro" id="IPR000626">
    <property type="entry name" value="Ubiquitin-like_dom"/>
</dbReference>
<reference evidence="4" key="2">
    <citation type="submission" date="2023-05" db="EMBL/GenBank/DDBJ databases">
        <authorList>
            <person name="Schelkunov M.I."/>
        </authorList>
    </citation>
    <scope>NUCLEOTIDE SEQUENCE</scope>
    <source>
        <strain evidence="4">Hsosn_3</strain>
        <tissue evidence="4">Leaf</tissue>
    </source>
</reference>
<dbReference type="InterPro" id="IPR050158">
    <property type="entry name" value="Ubiquitin_ubiquitin-like"/>
</dbReference>
<dbReference type="PANTHER" id="PTHR10666">
    <property type="entry name" value="UBIQUITIN"/>
    <property type="match status" value="1"/>
</dbReference>
<proteinExistence type="predicted"/>
<dbReference type="PROSITE" id="PS50053">
    <property type="entry name" value="UBIQUITIN_2"/>
    <property type="match status" value="1"/>
</dbReference>
<reference evidence="4" key="1">
    <citation type="submission" date="2023-02" db="EMBL/GenBank/DDBJ databases">
        <title>Genome of toxic invasive species Heracleum sosnowskyi carries increased number of genes despite the absence of recent whole-genome duplications.</title>
        <authorList>
            <person name="Schelkunov M."/>
            <person name="Shtratnikova V."/>
            <person name="Makarenko M."/>
            <person name="Klepikova A."/>
            <person name="Omelchenko D."/>
            <person name="Novikova G."/>
            <person name="Obukhova E."/>
            <person name="Bogdanov V."/>
            <person name="Penin A."/>
            <person name="Logacheva M."/>
        </authorList>
    </citation>
    <scope>NUCLEOTIDE SEQUENCE</scope>
    <source>
        <strain evidence="4">Hsosn_3</strain>
        <tissue evidence="4">Leaf</tissue>
    </source>
</reference>
<evidence type="ECO:0000259" key="3">
    <source>
        <dbReference type="PROSITE" id="PS50053"/>
    </source>
</evidence>
<accession>A0AAD8MBS2</accession>
<dbReference type="AlphaFoldDB" id="A0AAD8MBS2"/>
<dbReference type="Gene3D" id="3.10.20.90">
    <property type="entry name" value="Phosphatidylinositol 3-kinase Catalytic Subunit, Chain A, domain 1"/>
    <property type="match status" value="1"/>
</dbReference>
<keyword evidence="1" id="KW-1017">Isopeptide bond</keyword>
<dbReference type="EMBL" id="JAUIZM010000009">
    <property type="protein sequence ID" value="KAK1366992.1"/>
    <property type="molecule type" value="Genomic_DNA"/>
</dbReference>
<evidence type="ECO:0000256" key="1">
    <source>
        <dbReference type="ARBA" id="ARBA00022499"/>
    </source>
</evidence>
<dbReference type="InterPro" id="IPR029071">
    <property type="entry name" value="Ubiquitin-like_domsf"/>
</dbReference>
<keyword evidence="2" id="KW-0832">Ubl conjugation</keyword>
<sequence>MQSSRARQAGGPRAVPCRRAGRAVPVANFSPLTRKRPGFLLRFVPVRLAPLPSRVHRAKTACRARVGRSRQCRKDRVKTLLEAESLFFGLAKITTMNREIIVESKIQIFVKTLTGKIITLELQDGCSLAEYKIQKESTLHLFLRLRGGMQRSLRKSFVQLLNRRHIQTPSCITSSIQCSYTQLPEHEDSKQPISLGTTSISIHCSDRVMKYSTSAPISASTAPPDPALVSFASRDDFVAHSDIHKSMILLSFCLFVDLCLCIYTKKLKY</sequence>
<comment type="caution">
    <text evidence="4">The sequence shown here is derived from an EMBL/GenBank/DDBJ whole genome shotgun (WGS) entry which is preliminary data.</text>
</comment>
<evidence type="ECO:0000313" key="5">
    <source>
        <dbReference type="Proteomes" id="UP001237642"/>
    </source>
</evidence>